<evidence type="ECO:0000259" key="2">
    <source>
        <dbReference type="Pfam" id="PF03457"/>
    </source>
</evidence>
<dbReference type="PANTHER" id="PTHR33418:SF1">
    <property type="entry name" value="HELICASE-ASSOCIATED DOMAIN-CONTAINING PROTEIN"/>
    <property type="match status" value="1"/>
</dbReference>
<dbReference type="Pfam" id="PF03457">
    <property type="entry name" value="HA"/>
    <property type="match status" value="1"/>
</dbReference>
<protein>
    <submittedName>
        <fullName evidence="3">Helicase associated domain-containing protein</fullName>
    </submittedName>
</protein>
<feature type="region of interest" description="Disordered" evidence="1">
    <location>
        <begin position="197"/>
        <end position="216"/>
    </location>
</feature>
<organism evidence="3 4">
    <name type="scientific">Arthrobacter methylotrophus</name>
    <dbReference type="NCBI Taxonomy" id="121291"/>
    <lineage>
        <taxon>Bacteria</taxon>
        <taxon>Bacillati</taxon>
        <taxon>Actinomycetota</taxon>
        <taxon>Actinomycetes</taxon>
        <taxon>Micrococcales</taxon>
        <taxon>Micrococcaceae</taxon>
        <taxon>Arthrobacter</taxon>
    </lineage>
</organism>
<evidence type="ECO:0000313" key="3">
    <source>
        <dbReference type="EMBL" id="MFB9714352.1"/>
    </source>
</evidence>
<dbReference type="Gene3D" id="6.10.140.530">
    <property type="match status" value="2"/>
</dbReference>
<name>A0ABV5UPA0_9MICC</name>
<dbReference type="InterPro" id="IPR005114">
    <property type="entry name" value="Helicase_assoc"/>
</dbReference>
<evidence type="ECO:0000256" key="1">
    <source>
        <dbReference type="SAM" id="MobiDB-lite"/>
    </source>
</evidence>
<feature type="compositionally biased region" description="Basic and acidic residues" evidence="1">
    <location>
        <begin position="46"/>
        <end position="64"/>
    </location>
</feature>
<proteinExistence type="predicted"/>
<dbReference type="EMBL" id="JBHMBH010000019">
    <property type="protein sequence ID" value="MFB9714352.1"/>
    <property type="molecule type" value="Genomic_DNA"/>
</dbReference>
<comment type="caution">
    <text evidence="3">The sequence shown here is derived from an EMBL/GenBank/DDBJ whole genome shotgun (WGS) entry which is preliminary data.</text>
</comment>
<reference evidence="3 4" key="1">
    <citation type="submission" date="2024-09" db="EMBL/GenBank/DDBJ databases">
        <authorList>
            <person name="Sun Q."/>
            <person name="Mori K."/>
        </authorList>
    </citation>
    <scope>NUCLEOTIDE SEQUENCE [LARGE SCALE GENOMIC DNA]</scope>
    <source>
        <strain evidence="3 4">JCM 13519</strain>
    </source>
</reference>
<dbReference type="Proteomes" id="UP001589536">
    <property type="component" value="Unassembled WGS sequence"/>
</dbReference>
<accession>A0ABV5UPA0</accession>
<feature type="region of interest" description="Disordered" evidence="1">
    <location>
        <begin position="46"/>
        <end position="72"/>
    </location>
</feature>
<dbReference type="RefSeq" id="WP_345044565.1">
    <property type="nucleotide sequence ID" value="NZ_BAABED010000001.1"/>
</dbReference>
<keyword evidence="4" id="KW-1185">Reference proteome</keyword>
<sequence>MSGTTKTSDEWICLYRSGITGAGVAHACDVDDILEVLNVLAEAKRRDPSLETEHTANLRTHDPDAQGSDPSLRGLSQAWQLRLAGLRAYVWENGRMPRQGGGGQVETSLGRWLHAQRLKATKGTLEPRQRAALDAVGKWDSDRREHRDAERFPARLKALADFRERRGRLPSHRNRTDDQESSLGAWLHALRQAAAEGRLPGKAKGELDATVPDWNN</sequence>
<dbReference type="PANTHER" id="PTHR33418">
    <property type="entry name" value="HELICASE-ASSOCIATED"/>
    <property type="match status" value="1"/>
</dbReference>
<evidence type="ECO:0000313" key="4">
    <source>
        <dbReference type="Proteomes" id="UP001589536"/>
    </source>
</evidence>
<gene>
    <name evidence="3" type="ORF">ACFFPI_09475</name>
</gene>
<feature type="domain" description="Helicase-associated" evidence="2">
    <location>
        <begin position="76"/>
        <end position="137"/>
    </location>
</feature>